<dbReference type="Proteomes" id="UP000291117">
    <property type="component" value="Unassembled WGS sequence"/>
</dbReference>
<comment type="caution">
    <text evidence="2">The sequence shown here is derived from an EMBL/GenBank/DDBJ whole genome shotgun (WGS) entry which is preliminary data.</text>
</comment>
<gene>
    <name evidence="2" type="ORF">EZ444_00655</name>
</gene>
<sequence length="673" mass="76611">MRILCLLFLLQSGMSAIAQEEEKIKDIIEGLAENSPEEEDLSELTDRLTFFRKHPINLHKTSPEELKGLIFLSPLQISNFFAYIANAKLLDVLELQAIPGFDPETINKLLPYITISTLEGYEQIKLKKLTHIANHDLILRYARLLQQQKGFRDLPGSKYLGSPEKILLRYRFNYHDILSGALVMEKDAGERFFNRNTGLDHLSANIALFKLGRVEKLVIGDYSLQFGQGLTLWSGFAFGKGPDVTSVAAKDVGLKPYTSANESSFFRGIASTINLGRNIHFSPFISYRQLDASLKATADNKFTLSNIGISGLHRTQTELKNQKSLKQIVYGGALQYITDNLNVGFVAYQSNYQHQFITGTQLYNKYSFTGKHLTNIGLHYNYTFRNIYFYGELAQSVGTGHALVNGAMATLSRKLSAVLLHRSYNKDYHNFFSRAVGEGAETNNEKGWYVGLNYLLPGNLSWSVYGDYFKFPWLKYRVDSASAGYELLSQLTYKRGKTFKSALRFKREQKQQNPDAGSIFHGLEKVLKQSYRLEASWKPNQKYNFQQKTEITLYQKGINKKESGILVYTDMDYTPTASKLSGNIRLAYIKTASYNSRIYAYENDVLYGSGSGIYSGNGIRSFINVRYRPLKKIDIWLKYGLSIYRNTETIGTGLDEIEGNRKTEVKLQLRYQF</sequence>
<dbReference type="EMBL" id="SJSM01000001">
    <property type="protein sequence ID" value="TCC99225.1"/>
    <property type="molecule type" value="Genomic_DNA"/>
</dbReference>
<dbReference type="OrthoDB" id="9766750at2"/>
<reference evidence="2 3" key="1">
    <citation type="submission" date="2019-02" db="EMBL/GenBank/DDBJ databases">
        <title>Pedobacter sp. RP-3-8 sp. nov., isolated from Arctic soil.</title>
        <authorList>
            <person name="Dahal R.H."/>
        </authorList>
    </citation>
    <scope>NUCLEOTIDE SEQUENCE [LARGE SCALE GENOMIC DNA]</scope>
    <source>
        <strain evidence="2 3">RP-3-8</strain>
    </source>
</reference>
<feature type="signal peptide" evidence="1">
    <location>
        <begin position="1"/>
        <end position="18"/>
    </location>
</feature>
<organism evidence="2 3">
    <name type="scientific">Pedobacter hiemivivus</name>
    <dbReference type="NCBI Taxonomy" id="2530454"/>
    <lineage>
        <taxon>Bacteria</taxon>
        <taxon>Pseudomonadati</taxon>
        <taxon>Bacteroidota</taxon>
        <taxon>Sphingobacteriia</taxon>
        <taxon>Sphingobacteriales</taxon>
        <taxon>Sphingobacteriaceae</taxon>
        <taxon>Pedobacter</taxon>
    </lineage>
</organism>
<dbReference type="SUPFAM" id="SSF56935">
    <property type="entry name" value="Porins"/>
    <property type="match status" value="1"/>
</dbReference>
<evidence type="ECO:0000313" key="3">
    <source>
        <dbReference type="Proteomes" id="UP000291117"/>
    </source>
</evidence>
<keyword evidence="3" id="KW-1185">Reference proteome</keyword>
<evidence type="ECO:0000313" key="2">
    <source>
        <dbReference type="EMBL" id="TCC99225.1"/>
    </source>
</evidence>
<proteinExistence type="predicted"/>
<dbReference type="AlphaFoldDB" id="A0A4R0NFR2"/>
<dbReference type="RefSeq" id="WP_131606216.1">
    <property type="nucleotide sequence ID" value="NZ_SJSM01000001.1"/>
</dbReference>
<accession>A0A4R0NFR2</accession>
<feature type="chain" id="PRO_5020800482" evidence="1">
    <location>
        <begin position="19"/>
        <end position="673"/>
    </location>
</feature>
<keyword evidence="1" id="KW-0732">Signal</keyword>
<evidence type="ECO:0000256" key="1">
    <source>
        <dbReference type="SAM" id="SignalP"/>
    </source>
</evidence>
<name>A0A4R0NFR2_9SPHI</name>
<protein>
    <submittedName>
        <fullName evidence="2">Helix-hairpin-helix domain-containing protein</fullName>
    </submittedName>
</protein>